<feature type="region of interest" description="Disordered" evidence="1">
    <location>
        <begin position="222"/>
        <end position="268"/>
    </location>
</feature>
<proteinExistence type="predicted"/>
<keyword evidence="3" id="KW-1185">Reference proteome</keyword>
<dbReference type="OrthoDB" id="3113024at2759"/>
<feature type="compositionally biased region" description="Low complexity" evidence="1">
    <location>
        <begin position="226"/>
        <end position="242"/>
    </location>
</feature>
<evidence type="ECO:0000256" key="1">
    <source>
        <dbReference type="SAM" id="MobiDB-lite"/>
    </source>
</evidence>
<feature type="compositionally biased region" description="Basic and acidic residues" evidence="1">
    <location>
        <begin position="253"/>
        <end position="268"/>
    </location>
</feature>
<comment type="caution">
    <text evidence="2">The sequence shown here is derived from an EMBL/GenBank/DDBJ whole genome shotgun (WGS) entry which is preliminary data.</text>
</comment>
<protein>
    <submittedName>
        <fullName evidence="2">Uncharacterized protein</fullName>
    </submittedName>
</protein>
<accession>A0A9P3PQ86</accession>
<evidence type="ECO:0000313" key="2">
    <source>
        <dbReference type="EMBL" id="GLB39588.1"/>
    </source>
</evidence>
<feature type="compositionally biased region" description="Polar residues" evidence="1">
    <location>
        <begin position="76"/>
        <end position="98"/>
    </location>
</feature>
<sequence>MPRTTQHSAVTRSYCSWIISSEKSVEQKKALFSSSSSAIMAEIQTISLAGPSSAASTASSSLSSAPLPVPALKQTDYSNITKVKNEPTATNRPLQRSAPSPPHALDSKRKKLDVVEDPMANPQEGDERVKETVMEGPLKVLLEDPIANPPDNNEHVKEMARKGLSEVLVVKDPLSARGCEAPGTRFQTIGDYLDSISYHQILHAHTRACYRCHTFELGQHHPPVTPAGTNTTTDAATSSGGTKPLSPAPRSVKTVENETVTKDRKASCRDGNNAKSICKQLLDTKQSGGMESAFARHWEALCTSGGDKAFIDQANAK</sequence>
<feature type="region of interest" description="Disordered" evidence="1">
    <location>
        <begin position="76"/>
        <end position="126"/>
    </location>
</feature>
<reference evidence="2" key="1">
    <citation type="submission" date="2022-07" db="EMBL/GenBank/DDBJ databases">
        <title>The genome of Lyophyllum shimeji provides insight into the initial evolution of ectomycorrhizal fungal genome.</title>
        <authorList>
            <person name="Kobayashi Y."/>
            <person name="Shibata T."/>
            <person name="Hirakawa H."/>
            <person name="Shigenobu S."/>
            <person name="Nishiyama T."/>
            <person name="Yamada A."/>
            <person name="Hasebe M."/>
            <person name="Kawaguchi M."/>
        </authorList>
    </citation>
    <scope>NUCLEOTIDE SEQUENCE</scope>
    <source>
        <strain evidence="2">AT787</strain>
    </source>
</reference>
<organism evidence="2 3">
    <name type="scientific">Lyophyllum shimeji</name>
    <name type="common">Hon-shimeji</name>
    <name type="synonym">Tricholoma shimeji</name>
    <dbReference type="NCBI Taxonomy" id="47721"/>
    <lineage>
        <taxon>Eukaryota</taxon>
        <taxon>Fungi</taxon>
        <taxon>Dikarya</taxon>
        <taxon>Basidiomycota</taxon>
        <taxon>Agaricomycotina</taxon>
        <taxon>Agaricomycetes</taxon>
        <taxon>Agaricomycetidae</taxon>
        <taxon>Agaricales</taxon>
        <taxon>Tricholomatineae</taxon>
        <taxon>Lyophyllaceae</taxon>
        <taxon>Lyophyllum</taxon>
    </lineage>
</organism>
<evidence type="ECO:0000313" key="3">
    <source>
        <dbReference type="Proteomes" id="UP001063166"/>
    </source>
</evidence>
<dbReference type="AlphaFoldDB" id="A0A9P3PQ86"/>
<name>A0A9P3PQ86_LYOSH</name>
<gene>
    <name evidence="2" type="ORF">LshimejAT787_0700980</name>
</gene>
<dbReference type="EMBL" id="BRPK01000007">
    <property type="protein sequence ID" value="GLB39588.1"/>
    <property type="molecule type" value="Genomic_DNA"/>
</dbReference>
<dbReference type="Proteomes" id="UP001063166">
    <property type="component" value="Unassembled WGS sequence"/>
</dbReference>